<sequence length="209" mass="23356">MSIKPSYVAMSLEDAICSVSRAMKTSCLIDESTEVPKAFTVVKNRLPLVLDILTSIKTKFTEHAEVHLQLQKMADECHPFGRQLYLLLETATPDPDEKRSFIERYRTVVNDSDRIECVMKKMLMCLEAVVKVPLIDEDQWNELKAALKELKTTPASIENTLSGYIFNNYSTGIQPIHLGEGHLSINPGNGPQIITPSGGTFHFTPSVMT</sequence>
<dbReference type="Proteomes" id="UP000730481">
    <property type="component" value="Unassembled WGS sequence"/>
</dbReference>
<dbReference type="InterPro" id="IPR031352">
    <property type="entry name" value="SesA"/>
</dbReference>
<reference evidence="2" key="1">
    <citation type="journal article" date="2017" name="Mycologia">
        <title>Fusarium algeriense, sp. nov., a novel toxigenic crown rot pathogen of durum wheat from Algeria is nested in the Fusarium burgessii species complex.</title>
        <authorList>
            <person name="Laraba I."/>
            <person name="Keddad A."/>
            <person name="Boureghda H."/>
            <person name="Abdallah N."/>
            <person name="Vaughan M.M."/>
            <person name="Proctor R.H."/>
            <person name="Busman M."/>
            <person name="O'Donnell K."/>
        </authorList>
    </citation>
    <scope>NUCLEOTIDE SEQUENCE</scope>
    <source>
        <strain evidence="2">NRRL 25174</strain>
    </source>
</reference>
<keyword evidence="3" id="KW-1185">Reference proteome</keyword>
<name>A0A9P5ANL5_9HYPO</name>
<comment type="caution">
    <text evidence="2">The sequence shown here is derived from an EMBL/GenBank/DDBJ whole genome shotgun (WGS) entry which is preliminary data.</text>
</comment>
<proteinExistence type="predicted"/>
<dbReference type="OrthoDB" id="4330845at2759"/>
<dbReference type="AlphaFoldDB" id="A0A9P5ANL5"/>
<accession>A0A9P5ANL5</accession>
<evidence type="ECO:0000259" key="1">
    <source>
        <dbReference type="Pfam" id="PF17107"/>
    </source>
</evidence>
<evidence type="ECO:0000313" key="3">
    <source>
        <dbReference type="Proteomes" id="UP000730481"/>
    </source>
</evidence>
<dbReference type="EMBL" id="PVQB02000163">
    <property type="protein sequence ID" value="KAF4342048.1"/>
    <property type="molecule type" value="Genomic_DNA"/>
</dbReference>
<dbReference type="Pfam" id="PF17107">
    <property type="entry name" value="SesA"/>
    <property type="match status" value="1"/>
</dbReference>
<organism evidence="2 3">
    <name type="scientific">Fusarium beomiforme</name>
    <dbReference type="NCBI Taxonomy" id="44412"/>
    <lineage>
        <taxon>Eukaryota</taxon>
        <taxon>Fungi</taxon>
        <taxon>Dikarya</taxon>
        <taxon>Ascomycota</taxon>
        <taxon>Pezizomycotina</taxon>
        <taxon>Sordariomycetes</taxon>
        <taxon>Hypocreomycetidae</taxon>
        <taxon>Hypocreales</taxon>
        <taxon>Nectriaceae</taxon>
        <taxon>Fusarium</taxon>
        <taxon>Fusarium burgessii species complex</taxon>
    </lineage>
</organism>
<evidence type="ECO:0000313" key="2">
    <source>
        <dbReference type="EMBL" id="KAF4342048.1"/>
    </source>
</evidence>
<feature type="domain" description="NACHT-NTPase and P-loop NTPases N-terminal" evidence="1">
    <location>
        <begin position="16"/>
        <end position="127"/>
    </location>
</feature>
<reference evidence="2" key="2">
    <citation type="submission" date="2020-02" db="EMBL/GenBank/DDBJ databases">
        <title>Identification and distribution of gene clusters putatively required for synthesis of sphingolipid metabolism inhibitors in phylogenetically diverse species of the filamentous fungus Fusarium.</title>
        <authorList>
            <person name="Kim H.-S."/>
            <person name="Busman M."/>
            <person name="Brown D.W."/>
            <person name="Divon H."/>
            <person name="Uhlig S."/>
            <person name="Proctor R.H."/>
        </authorList>
    </citation>
    <scope>NUCLEOTIDE SEQUENCE</scope>
    <source>
        <strain evidence="2">NRRL 25174</strain>
    </source>
</reference>
<protein>
    <recommendedName>
        <fullName evidence="1">NACHT-NTPase and P-loop NTPases N-terminal domain-containing protein</fullName>
    </recommendedName>
</protein>
<gene>
    <name evidence="2" type="ORF">FBEOM_3979</name>
</gene>